<organism evidence="2 3">
    <name type="scientific">Naganishia liquefaciens</name>
    <dbReference type="NCBI Taxonomy" id="104408"/>
    <lineage>
        <taxon>Eukaryota</taxon>
        <taxon>Fungi</taxon>
        <taxon>Dikarya</taxon>
        <taxon>Basidiomycota</taxon>
        <taxon>Agaricomycotina</taxon>
        <taxon>Tremellomycetes</taxon>
        <taxon>Filobasidiales</taxon>
        <taxon>Filobasidiaceae</taxon>
        <taxon>Naganishia</taxon>
    </lineage>
</organism>
<feature type="compositionally biased region" description="Basic residues" evidence="1">
    <location>
        <begin position="127"/>
        <end position="140"/>
    </location>
</feature>
<reference evidence="2" key="1">
    <citation type="submission" date="2020-07" db="EMBL/GenBank/DDBJ databases">
        <title>Draft Genome Sequence of a Deep-Sea Yeast, Naganishia (Cryptococcus) liquefaciens strain N6.</title>
        <authorList>
            <person name="Han Y.W."/>
            <person name="Kajitani R."/>
            <person name="Morimoto H."/>
            <person name="Parhat M."/>
            <person name="Tsubouchi H."/>
            <person name="Bakenova O."/>
            <person name="Ogata M."/>
            <person name="Argunhan B."/>
            <person name="Aoki R."/>
            <person name="Kajiwara S."/>
            <person name="Itoh T."/>
            <person name="Iwasaki H."/>
        </authorList>
    </citation>
    <scope>NUCLEOTIDE SEQUENCE</scope>
    <source>
        <strain evidence="2">N6</strain>
    </source>
</reference>
<protein>
    <submittedName>
        <fullName evidence="2">Uncharacterized protein</fullName>
    </submittedName>
</protein>
<dbReference type="EMBL" id="BLZA01000053">
    <property type="protein sequence ID" value="GHJ90011.1"/>
    <property type="molecule type" value="Genomic_DNA"/>
</dbReference>
<comment type="caution">
    <text evidence="2">The sequence shown here is derived from an EMBL/GenBank/DDBJ whole genome shotgun (WGS) entry which is preliminary data.</text>
</comment>
<dbReference type="AlphaFoldDB" id="A0A8H3YJY7"/>
<feature type="compositionally biased region" description="Basic and acidic residues" evidence="1">
    <location>
        <begin position="71"/>
        <end position="82"/>
    </location>
</feature>
<feature type="compositionally biased region" description="Basic and acidic residues" evidence="1">
    <location>
        <begin position="111"/>
        <end position="126"/>
    </location>
</feature>
<feature type="compositionally biased region" description="Basic residues" evidence="1">
    <location>
        <begin position="99"/>
        <end position="109"/>
    </location>
</feature>
<sequence>MMQTKKGKAGGDGKKGKKFVEDKSALLSLIDALPRVQKESAKEAAVAEAVSAKGKSKSTAGEDEPVAVTERTVDAADLDRPIKASGGKGESRDAAQKQSKNRQRTKAKNRALLDAKRAILAETKEIKKQRKEAKKPASKRKTSDAASDGAAKPKRRVGFAL</sequence>
<keyword evidence="3" id="KW-1185">Reference proteome</keyword>
<dbReference type="Proteomes" id="UP000620104">
    <property type="component" value="Unassembled WGS sequence"/>
</dbReference>
<gene>
    <name evidence="2" type="ORF">NliqN6_6413</name>
</gene>
<name>A0A8H3YJY7_9TREE</name>
<dbReference type="OrthoDB" id="2596057at2759"/>
<feature type="region of interest" description="Disordered" evidence="1">
    <location>
        <begin position="48"/>
        <end position="161"/>
    </location>
</feature>
<evidence type="ECO:0000256" key="1">
    <source>
        <dbReference type="SAM" id="MobiDB-lite"/>
    </source>
</evidence>
<feature type="compositionally biased region" description="Basic residues" evidence="1">
    <location>
        <begin position="152"/>
        <end position="161"/>
    </location>
</feature>
<evidence type="ECO:0000313" key="2">
    <source>
        <dbReference type="EMBL" id="GHJ90011.1"/>
    </source>
</evidence>
<evidence type="ECO:0000313" key="3">
    <source>
        <dbReference type="Proteomes" id="UP000620104"/>
    </source>
</evidence>
<accession>A0A8H3YJY7</accession>
<proteinExistence type="predicted"/>